<dbReference type="PANTHER" id="PTHR47327:SF22">
    <property type="entry name" value="APPLE DOMAIN-CONTAINING PROTEIN"/>
    <property type="match status" value="1"/>
</dbReference>
<dbReference type="Pfam" id="PF00024">
    <property type="entry name" value="PAN_1"/>
    <property type="match status" value="1"/>
</dbReference>
<dbReference type="InterPro" id="IPR003609">
    <property type="entry name" value="Pan_app"/>
</dbReference>
<feature type="domain" description="Apple" evidence="1">
    <location>
        <begin position="155"/>
        <end position="247"/>
    </location>
</feature>
<evidence type="ECO:0000313" key="2">
    <source>
        <dbReference type="Proteomes" id="UP000050761"/>
    </source>
</evidence>
<protein>
    <submittedName>
        <fullName evidence="3">Apple domain-containing protein</fullName>
    </submittedName>
</protein>
<proteinExistence type="predicted"/>
<dbReference type="SUPFAM" id="SSF57414">
    <property type="entry name" value="Hairpin loop containing domain-like"/>
    <property type="match status" value="1"/>
</dbReference>
<evidence type="ECO:0000313" key="3">
    <source>
        <dbReference type="WBParaSite" id="HPBE_0000819701-mRNA-1"/>
    </source>
</evidence>
<dbReference type="WBParaSite" id="HPBE_0000819701-mRNA-1">
    <property type="protein sequence ID" value="HPBE_0000819701-mRNA-1"/>
    <property type="gene ID" value="HPBE_0000819701"/>
</dbReference>
<dbReference type="InterPro" id="IPR052774">
    <property type="entry name" value="Celegans_DevNeuronal_Protein"/>
</dbReference>
<keyword evidence="2" id="KW-1185">Reference proteome</keyword>
<organism evidence="2 3">
    <name type="scientific">Heligmosomoides polygyrus</name>
    <name type="common">Parasitic roundworm</name>
    <dbReference type="NCBI Taxonomy" id="6339"/>
    <lineage>
        <taxon>Eukaryota</taxon>
        <taxon>Metazoa</taxon>
        <taxon>Ecdysozoa</taxon>
        <taxon>Nematoda</taxon>
        <taxon>Chromadorea</taxon>
        <taxon>Rhabditida</taxon>
        <taxon>Rhabditina</taxon>
        <taxon>Rhabditomorpha</taxon>
        <taxon>Strongyloidea</taxon>
        <taxon>Heligmosomidae</taxon>
        <taxon>Heligmosomoides</taxon>
    </lineage>
</organism>
<dbReference type="Gene3D" id="3.50.4.10">
    <property type="entry name" value="Hepatocyte Growth Factor"/>
    <property type="match status" value="1"/>
</dbReference>
<dbReference type="Proteomes" id="UP000050761">
    <property type="component" value="Unassembled WGS sequence"/>
</dbReference>
<dbReference type="GO" id="GO:0009653">
    <property type="term" value="P:anatomical structure morphogenesis"/>
    <property type="evidence" value="ECO:0007669"/>
    <property type="project" value="TreeGrafter"/>
</dbReference>
<accession>A0A183FLN5</accession>
<evidence type="ECO:0000259" key="1">
    <source>
        <dbReference type="PROSITE" id="PS50948"/>
    </source>
</evidence>
<sequence length="354" mass="39392">LPHSRCIFSAARCFKRISRRSIDNYPPLAEYHMESLRACADYCVMAAGNDRISGALVPAILHPAIGIDFYKRVGDDDGQGKQIAYSLSNNSRPKISPFLIFSTLLKNKSNQQYNHHSYPQRSPIDWVGRRCPSPRTPGAPHQDYVVKIRNHPATCLTSTGYYVVIGNEIVRPANNEGAVKVFNDVNQGDCAKFCSSNEGPNQEQLVCYSLNYFPMTKKCELYSILAEPHGPGSLVENQDVIYAEKFCLPRSCQEDEVFILHVQKSLTGIPTDQKPSQSITNCLQSCLNDDSCKVCSASCGLLKSVSVSKSQDSIVETPKQRGREAEKMPLEVNIRPSLHGAIDKQWKNSFVIIS</sequence>
<dbReference type="PANTHER" id="PTHR47327">
    <property type="entry name" value="FI18240P1-RELATED"/>
    <property type="match status" value="1"/>
</dbReference>
<reference evidence="3" key="1">
    <citation type="submission" date="2019-09" db="UniProtKB">
        <authorList>
            <consortium name="WormBaseParasite"/>
        </authorList>
    </citation>
    <scope>IDENTIFICATION</scope>
</reference>
<name>A0A183FLN5_HELPZ</name>
<dbReference type="SMART" id="SM00473">
    <property type="entry name" value="PAN_AP"/>
    <property type="match status" value="1"/>
</dbReference>
<dbReference type="PROSITE" id="PS50948">
    <property type="entry name" value="PAN"/>
    <property type="match status" value="1"/>
</dbReference>
<dbReference type="AlphaFoldDB" id="A0A183FLN5"/>